<evidence type="ECO:0000313" key="3">
    <source>
        <dbReference type="Proteomes" id="UP001152622"/>
    </source>
</evidence>
<comment type="caution">
    <text evidence="2">The sequence shown here is derived from an EMBL/GenBank/DDBJ whole genome shotgun (WGS) entry which is preliminary data.</text>
</comment>
<dbReference type="Proteomes" id="UP001152622">
    <property type="component" value="Chromosome 12"/>
</dbReference>
<sequence length="113" mass="12061">MIKANPLENNRRRSNPRARLSAFAARHNTQLRKLGTGRSRPSNGNGQTDGPGGVIALRSGESPSSLPLGTGPAGRQTKSSVRREVKPKAEGYSRTFWSIPSSPGPNLEKEGGQ</sequence>
<reference evidence="2" key="1">
    <citation type="journal article" date="2023" name="Science">
        <title>Genome structures resolve the early diversification of teleost fishes.</title>
        <authorList>
            <person name="Parey E."/>
            <person name="Louis A."/>
            <person name="Montfort J."/>
            <person name="Bouchez O."/>
            <person name="Roques C."/>
            <person name="Iampietro C."/>
            <person name="Lluch J."/>
            <person name="Castinel A."/>
            <person name="Donnadieu C."/>
            <person name="Desvignes T."/>
            <person name="Floi Bucao C."/>
            <person name="Jouanno E."/>
            <person name="Wen M."/>
            <person name="Mejri S."/>
            <person name="Dirks R."/>
            <person name="Jansen H."/>
            <person name="Henkel C."/>
            <person name="Chen W.J."/>
            <person name="Zahm M."/>
            <person name="Cabau C."/>
            <person name="Klopp C."/>
            <person name="Thompson A.W."/>
            <person name="Robinson-Rechavi M."/>
            <person name="Braasch I."/>
            <person name="Lecointre G."/>
            <person name="Bobe J."/>
            <person name="Postlethwait J.H."/>
            <person name="Berthelot C."/>
            <person name="Roest Crollius H."/>
            <person name="Guiguen Y."/>
        </authorList>
    </citation>
    <scope>NUCLEOTIDE SEQUENCE</scope>
    <source>
        <strain evidence="2">WJC10195</strain>
    </source>
</reference>
<dbReference type="AlphaFoldDB" id="A0A9Q1EV52"/>
<proteinExistence type="predicted"/>
<evidence type="ECO:0000256" key="1">
    <source>
        <dbReference type="SAM" id="MobiDB-lite"/>
    </source>
</evidence>
<gene>
    <name evidence="2" type="ORF">SKAU_G00298320</name>
</gene>
<organism evidence="2 3">
    <name type="scientific">Synaphobranchus kaupii</name>
    <name type="common">Kaup's arrowtooth eel</name>
    <dbReference type="NCBI Taxonomy" id="118154"/>
    <lineage>
        <taxon>Eukaryota</taxon>
        <taxon>Metazoa</taxon>
        <taxon>Chordata</taxon>
        <taxon>Craniata</taxon>
        <taxon>Vertebrata</taxon>
        <taxon>Euteleostomi</taxon>
        <taxon>Actinopterygii</taxon>
        <taxon>Neopterygii</taxon>
        <taxon>Teleostei</taxon>
        <taxon>Anguilliformes</taxon>
        <taxon>Synaphobranchidae</taxon>
        <taxon>Synaphobranchus</taxon>
    </lineage>
</organism>
<feature type="compositionally biased region" description="Basic and acidic residues" evidence="1">
    <location>
        <begin position="81"/>
        <end position="91"/>
    </location>
</feature>
<dbReference type="EMBL" id="JAINUF010000012">
    <property type="protein sequence ID" value="KAJ8345639.1"/>
    <property type="molecule type" value="Genomic_DNA"/>
</dbReference>
<keyword evidence="3" id="KW-1185">Reference proteome</keyword>
<accession>A0A9Q1EV52</accession>
<protein>
    <submittedName>
        <fullName evidence="2">Uncharacterized protein</fullName>
    </submittedName>
</protein>
<feature type="region of interest" description="Disordered" evidence="1">
    <location>
        <begin position="1"/>
        <end position="113"/>
    </location>
</feature>
<name>A0A9Q1EV52_SYNKA</name>
<evidence type="ECO:0000313" key="2">
    <source>
        <dbReference type="EMBL" id="KAJ8345639.1"/>
    </source>
</evidence>